<evidence type="ECO:0008006" key="3">
    <source>
        <dbReference type="Google" id="ProtNLM"/>
    </source>
</evidence>
<evidence type="ECO:0000313" key="2">
    <source>
        <dbReference type="Proteomes" id="UP000606172"/>
    </source>
</evidence>
<dbReference type="Proteomes" id="UP000606172">
    <property type="component" value="Unassembled WGS sequence"/>
</dbReference>
<proteinExistence type="predicted"/>
<accession>A0A919RIK3</accession>
<keyword evidence="2" id="KW-1185">Reference proteome</keyword>
<reference evidence="1" key="1">
    <citation type="submission" date="2021-01" db="EMBL/GenBank/DDBJ databases">
        <title>Whole genome shotgun sequence of Sinosporangium siamense NBRC 109515.</title>
        <authorList>
            <person name="Komaki H."/>
            <person name="Tamura T."/>
        </authorList>
    </citation>
    <scope>NUCLEOTIDE SEQUENCE</scope>
    <source>
        <strain evidence="1">NBRC 109515</strain>
    </source>
</reference>
<name>A0A919RIK3_9ACTN</name>
<comment type="caution">
    <text evidence="1">The sequence shown here is derived from an EMBL/GenBank/DDBJ whole genome shotgun (WGS) entry which is preliminary data.</text>
</comment>
<protein>
    <recommendedName>
        <fullName evidence="3">DUF4158 domain-containing protein</fullName>
    </recommendedName>
</protein>
<organism evidence="1 2">
    <name type="scientific">Sinosporangium siamense</name>
    <dbReference type="NCBI Taxonomy" id="1367973"/>
    <lineage>
        <taxon>Bacteria</taxon>
        <taxon>Bacillati</taxon>
        <taxon>Actinomycetota</taxon>
        <taxon>Actinomycetes</taxon>
        <taxon>Streptosporangiales</taxon>
        <taxon>Streptosporangiaceae</taxon>
        <taxon>Sinosporangium</taxon>
    </lineage>
</organism>
<dbReference type="EMBL" id="BOOW01000029">
    <property type="protein sequence ID" value="GII94298.1"/>
    <property type="molecule type" value="Genomic_DNA"/>
</dbReference>
<dbReference type="AlphaFoldDB" id="A0A919RIK3"/>
<sequence>MTPCERVAAVIGARIRLYDGLPGRGVQRELERNRLVTVRYLGCFLADPLKVPNEILDIVAARLGIEDSS</sequence>
<evidence type="ECO:0000313" key="1">
    <source>
        <dbReference type="EMBL" id="GII94298.1"/>
    </source>
</evidence>
<gene>
    <name evidence="1" type="ORF">Ssi02_45290</name>
</gene>